<reference evidence="3" key="1">
    <citation type="journal article" date="2014" name="Int. J. Syst. Evol. Microbiol.">
        <title>Complete genome sequence of Corynebacterium casei LMG S-19264T (=DSM 44701T), isolated from a smear-ripened cheese.</title>
        <authorList>
            <consortium name="US DOE Joint Genome Institute (JGI-PGF)"/>
            <person name="Walter F."/>
            <person name="Albersmeier A."/>
            <person name="Kalinowski J."/>
            <person name="Ruckert C."/>
        </authorList>
    </citation>
    <scope>NUCLEOTIDE SEQUENCE</scope>
    <source>
        <strain evidence="3">CGMCC 1.15095</strain>
    </source>
</reference>
<feature type="transmembrane region" description="Helical" evidence="1">
    <location>
        <begin position="64"/>
        <end position="81"/>
    </location>
</feature>
<dbReference type="EMBL" id="BMHK01000002">
    <property type="protein sequence ID" value="GGB88173.1"/>
    <property type="molecule type" value="Genomic_DNA"/>
</dbReference>
<organism evidence="3 4">
    <name type="scientific">Novosphingobium endophyticum</name>
    <dbReference type="NCBI Taxonomy" id="1955250"/>
    <lineage>
        <taxon>Bacteria</taxon>
        <taxon>Pseudomonadati</taxon>
        <taxon>Pseudomonadota</taxon>
        <taxon>Alphaproteobacteria</taxon>
        <taxon>Sphingomonadales</taxon>
        <taxon>Sphingomonadaceae</taxon>
        <taxon>Novosphingobium</taxon>
    </lineage>
</organism>
<dbReference type="InterPro" id="IPR000917">
    <property type="entry name" value="Sulfatase_N"/>
</dbReference>
<keyword evidence="1" id="KW-0812">Transmembrane</keyword>
<evidence type="ECO:0000259" key="2">
    <source>
        <dbReference type="Pfam" id="PF00884"/>
    </source>
</evidence>
<comment type="caution">
    <text evidence="3">The sequence shown here is derived from an EMBL/GenBank/DDBJ whole genome shotgun (WGS) entry which is preliminary data.</text>
</comment>
<accession>A0A916TRS6</accession>
<name>A0A916TRS6_9SPHN</name>
<sequence>MRQFVARLGRLPVTPFAIPILACIPLWIENFPRISYQMVLPTVLGLLSLAALLLVGIWLAARDWARASLIASIWIGFLLYLPSPIRVVTESRWVMSGAIVIGAALAWDMSRRVLRETGRFRRANGIANLLSGLPAFVMVGALIIQQQHIERGRPDPRDSFAAFPGQANAQSPDVWHIVMDRYAGASTLSRSYGFDNKAFLSALRERGFTVADDAYANYQITPLSLASTLNASYLDAYTPRLGNQNDIVPMFRAIDKNAAFDFFRRQGYEVIFAGGWADVTNDNSQADRKIEFRRIGELPRTVVNQSVPGVLAQMLGMPYADGRGDQCLRAKYKFDRLREVAGEPARKYVFAHFLVPHPPYVVKADGTCQSVSEAQELGRVRSYIEQIEFSNRELLRLIDTILKGPRPATIVLHADEGPYPATYAVDEPEFPQSPKPGMNYLTDTAEVRREKTGIVLAVRHADGTRGQALRSPVNIYPVITNHSFGTNIPLRRDRTLMFGAGPNYRELRDVTSETFGAAR</sequence>
<evidence type="ECO:0000256" key="1">
    <source>
        <dbReference type="SAM" id="Phobius"/>
    </source>
</evidence>
<dbReference type="Proteomes" id="UP000608154">
    <property type="component" value="Unassembled WGS sequence"/>
</dbReference>
<feature type="transmembrane region" description="Helical" evidence="1">
    <location>
        <begin position="34"/>
        <end position="57"/>
    </location>
</feature>
<proteinExistence type="predicted"/>
<dbReference type="AlphaFoldDB" id="A0A916TRS6"/>
<keyword evidence="1" id="KW-1133">Transmembrane helix</keyword>
<feature type="transmembrane region" description="Helical" evidence="1">
    <location>
        <begin position="126"/>
        <end position="144"/>
    </location>
</feature>
<evidence type="ECO:0000313" key="4">
    <source>
        <dbReference type="Proteomes" id="UP000608154"/>
    </source>
</evidence>
<dbReference type="InterPro" id="IPR017850">
    <property type="entry name" value="Alkaline_phosphatase_core_sf"/>
</dbReference>
<dbReference type="Pfam" id="PF00884">
    <property type="entry name" value="Sulfatase"/>
    <property type="match status" value="1"/>
</dbReference>
<protein>
    <recommendedName>
        <fullName evidence="2">Sulfatase N-terminal domain-containing protein</fullName>
    </recommendedName>
</protein>
<evidence type="ECO:0000313" key="3">
    <source>
        <dbReference type="EMBL" id="GGB88173.1"/>
    </source>
</evidence>
<gene>
    <name evidence="3" type="ORF">GCM10011494_03080</name>
</gene>
<reference evidence="3" key="2">
    <citation type="submission" date="2020-09" db="EMBL/GenBank/DDBJ databases">
        <authorList>
            <person name="Sun Q."/>
            <person name="Zhou Y."/>
        </authorList>
    </citation>
    <scope>NUCLEOTIDE SEQUENCE</scope>
    <source>
        <strain evidence="3">CGMCC 1.15095</strain>
    </source>
</reference>
<keyword evidence="1" id="KW-0472">Membrane</keyword>
<dbReference type="RefSeq" id="WP_188767604.1">
    <property type="nucleotide sequence ID" value="NZ_BMHK01000002.1"/>
</dbReference>
<dbReference type="Gene3D" id="3.40.720.10">
    <property type="entry name" value="Alkaline Phosphatase, subunit A"/>
    <property type="match status" value="1"/>
</dbReference>
<feature type="domain" description="Sulfatase N-terminal" evidence="2">
    <location>
        <begin position="172"/>
        <end position="421"/>
    </location>
</feature>
<feature type="transmembrane region" description="Helical" evidence="1">
    <location>
        <begin position="12"/>
        <end position="28"/>
    </location>
</feature>
<feature type="transmembrane region" description="Helical" evidence="1">
    <location>
        <begin position="93"/>
        <end position="114"/>
    </location>
</feature>
<keyword evidence="4" id="KW-1185">Reference proteome</keyword>
<dbReference type="SUPFAM" id="SSF53649">
    <property type="entry name" value="Alkaline phosphatase-like"/>
    <property type="match status" value="1"/>
</dbReference>